<sequence length="325" mass="33345">MRRLLLLGLVVLTALVNGCTSGGKDDPGDESNALVRALERISASDTTRQQITFDDTAALTELSDDADPAVGFGGLVLAGSPALSGDLKTVEKTTGLRPRSASFTISAGRTPAVVAVVAGGQNADDVEKTLTASGWKADGDQLVASPDGSVSDGTTLPIHLARVRADGSDVVYAGNGARVSDVGRSGSARADGDTLADDRRVAALADCLGDVVAATFVVGQQQGSPTMVAVGVRRPKTGDDTPRAVTCTAWSTSAAADAYTTDLRDALARGTTASSRRPYAELLKSATVQEIGGDEHVVGWQAETPTSAVLILQMAWRNELPALVA</sequence>
<gene>
    <name evidence="1" type="ORF">GCM10020369_39300</name>
</gene>
<dbReference type="RefSeq" id="WP_345729610.1">
    <property type="nucleotide sequence ID" value="NZ_BAAAYN010000024.1"/>
</dbReference>
<name>A0ABP6T0E8_9ACTN</name>
<reference evidence="2" key="1">
    <citation type="journal article" date="2019" name="Int. J. Syst. Evol. Microbiol.">
        <title>The Global Catalogue of Microorganisms (GCM) 10K type strain sequencing project: providing services to taxonomists for standard genome sequencing and annotation.</title>
        <authorList>
            <consortium name="The Broad Institute Genomics Platform"/>
            <consortium name="The Broad Institute Genome Sequencing Center for Infectious Disease"/>
            <person name="Wu L."/>
            <person name="Ma J."/>
        </authorList>
    </citation>
    <scope>NUCLEOTIDE SEQUENCE [LARGE SCALE GENOMIC DNA]</scope>
    <source>
        <strain evidence="2">JCM 9458</strain>
    </source>
</reference>
<evidence type="ECO:0000313" key="1">
    <source>
        <dbReference type="EMBL" id="GAA3389384.1"/>
    </source>
</evidence>
<keyword evidence="2" id="KW-1185">Reference proteome</keyword>
<proteinExistence type="predicted"/>
<comment type="caution">
    <text evidence="1">The sequence shown here is derived from an EMBL/GenBank/DDBJ whole genome shotgun (WGS) entry which is preliminary data.</text>
</comment>
<dbReference type="EMBL" id="BAAAYN010000024">
    <property type="protein sequence ID" value="GAA3389384.1"/>
    <property type="molecule type" value="Genomic_DNA"/>
</dbReference>
<protein>
    <recommendedName>
        <fullName evidence="3">Lipoprotein</fullName>
    </recommendedName>
</protein>
<evidence type="ECO:0008006" key="3">
    <source>
        <dbReference type="Google" id="ProtNLM"/>
    </source>
</evidence>
<dbReference type="Proteomes" id="UP001501676">
    <property type="component" value="Unassembled WGS sequence"/>
</dbReference>
<evidence type="ECO:0000313" key="2">
    <source>
        <dbReference type="Proteomes" id="UP001501676"/>
    </source>
</evidence>
<accession>A0ABP6T0E8</accession>
<organism evidence="1 2">
    <name type="scientific">Cryptosporangium minutisporangium</name>
    <dbReference type="NCBI Taxonomy" id="113569"/>
    <lineage>
        <taxon>Bacteria</taxon>
        <taxon>Bacillati</taxon>
        <taxon>Actinomycetota</taxon>
        <taxon>Actinomycetes</taxon>
        <taxon>Cryptosporangiales</taxon>
        <taxon>Cryptosporangiaceae</taxon>
        <taxon>Cryptosporangium</taxon>
    </lineage>
</organism>